<evidence type="ECO:0000313" key="11">
    <source>
        <dbReference type="EMBL" id="AJG20652.1"/>
    </source>
</evidence>
<dbReference type="GO" id="GO:0009236">
    <property type="term" value="P:cobalamin biosynthetic process"/>
    <property type="evidence" value="ECO:0007669"/>
    <property type="project" value="UniProtKB-UniRule"/>
</dbReference>
<dbReference type="InterPro" id="IPR017846">
    <property type="entry name" value="Nict_dMeBzImd_PRibTrfase_bact"/>
</dbReference>
<dbReference type="InterPro" id="IPR023195">
    <property type="entry name" value="Nict_dMeBzImd_PRibTrfase_N"/>
</dbReference>
<sequence>MQLPAIAPLDASLRPTLQAAIDAKTKPLGALGRLEDLALQIGLITGSGTPELKRPAVIVFAGDHGVADAGVSAYPAEVTAQMVLNFLAGGAAINVFSRLHGLALEVVDAGVRAPLPSAPGLVNCRIAAGTRNFAVERAMSAEQVQAALTAGMARVLRHAQQGSNVIGFGEMGIANTSSAACLVSRLTDTPIEDCIGRGTGLDDAGLARKRAVLAQALALHADAVAPLDALAAFGGFEIAMMTGAFLAAAASRMVILVDGFIASAALLVAQRLAPEVLEYCVFSHCSHEHGHRRLLDHFGAEPLLALDLRLGEGTGAALAYPLVASAAAFLREMATFGAAGVSTASS</sequence>
<dbReference type="RefSeq" id="WP_043348838.1">
    <property type="nucleotide sequence ID" value="NZ_CP010536.1"/>
</dbReference>
<dbReference type="STRING" id="68895.RR42_m3284"/>
<dbReference type="AlphaFoldDB" id="A0A0C4Y5K5"/>
<evidence type="ECO:0000256" key="1">
    <source>
        <dbReference type="ARBA" id="ARBA00005049"/>
    </source>
</evidence>
<evidence type="ECO:0000256" key="9">
    <source>
        <dbReference type="ARBA" id="ARBA00047340"/>
    </source>
</evidence>
<dbReference type="FunFam" id="3.40.50.10210:FF:000001">
    <property type="entry name" value="Nicotinate-nucleotide--dimethylbenzimidazole phosphoribosyltransferase"/>
    <property type="match status" value="1"/>
</dbReference>
<evidence type="ECO:0000256" key="10">
    <source>
        <dbReference type="HAMAP-Rule" id="MF_00230"/>
    </source>
</evidence>
<dbReference type="KEGG" id="cbw:RR42_m3284"/>
<comment type="catalytic activity">
    <reaction evidence="9 10">
        <text>5,6-dimethylbenzimidazole + nicotinate beta-D-ribonucleotide = alpha-ribazole 5'-phosphate + nicotinate + H(+)</text>
        <dbReference type="Rhea" id="RHEA:11196"/>
        <dbReference type="ChEBI" id="CHEBI:15378"/>
        <dbReference type="ChEBI" id="CHEBI:15890"/>
        <dbReference type="ChEBI" id="CHEBI:32544"/>
        <dbReference type="ChEBI" id="CHEBI:57502"/>
        <dbReference type="ChEBI" id="CHEBI:57918"/>
        <dbReference type="EC" id="2.4.2.21"/>
    </reaction>
</comment>
<keyword evidence="5 10" id="KW-0169">Cobalamin biosynthesis</keyword>
<dbReference type="EMBL" id="CP010536">
    <property type="protein sequence ID" value="AJG20652.1"/>
    <property type="molecule type" value="Genomic_DNA"/>
</dbReference>
<dbReference type="HAMAP" id="MF_00230">
    <property type="entry name" value="CobT"/>
    <property type="match status" value="1"/>
</dbReference>
<comment type="function">
    <text evidence="10">Catalyzes the synthesis of alpha-ribazole-5'-phosphate from nicotinate mononucleotide (NAMN) and 5,6-dimethylbenzimidazole (DMB).</text>
</comment>
<dbReference type="PANTHER" id="PTHR43463">
    <property type="entry name" value="NICOTINATE-NUCLEOTIDE--DIMETHYLBENZIMIDAZOLE PHOSPHORIBOSYLTRANSFERASE"/>
    <property type="match status" value="1"/>
</dbReference>
<dbReference type="Gene3D" id="1.10.1610.10">
    <property type="match status" value="1"/>
</dbReference>
<gene>
    <name evidence="10" type="primary">cobT</name>
    <name evidence="11" type="ORF">RR42_m3284</name>
</gene>
<dbReference type="Gene3D" id="3.40.50.10210">
    <property type="match status" value="1"/>
</dbReference>
<name>A0A0C4Y5K5_9BURK</name>
<dbReference type="SUPFAM" id="SSF52733">
    <property type="entry name" value="Nicotinate mononucleotide:5,6-dimethylbenzimidazole phosphoribosyltransferase (CobT)"/>
    <property type="match status" value="1"/>
</dbReference>
<dbReference type="EC" id="2.4.2.21" evidence="3 10"/>
<evidence type="ECO:0000256" key="7">
    <source>
        <dbReference type="ARBA" id="ARBA00022679"/>
    </source>
</evidence>
<dbReference type="InterPro" id="IPR036087">
    <property type="entry name" value="Nict_dMeBzImd_PRibTrfase_sf"/>
</dbReference>
<evidence type="ECO:0000256" key="3">
    <source>
        <dbReference type="ARBA" id="ARBA00011991"/>
    </source>
</evidence>
<protein>
    <recommendedName>
        <fullName evidence="4 10">Nicotinate-nucleotide--dimethylbenzimidazole phosphoribosyltransferase</fullName>
        <shortName evidence="10">NN:DBI PRT</shortName>
        <ecNumber evidence="3 10">2.4.2.21</ecNumber>
    </recommendedName>
    <alternativeName>
        <fullName evidence="8 10">N(1)-alpha-phosphoribosyltransferase</fullName>
    </alternativeName>
</protein>
<evidence type="ECO:0000256" key="2">
    <source>
        <dbReference type="ARBA" id="ARBA00007110"/>
    </source>
</evidence>
<reference evidence="11 12" key="1">
    <citation type="journal article" date="2015" name="Genome Announc.">
        <title>Complete Genome Sequence of Cupriavidus basilensis 4G11, Isolated from the Oak Ridge Field Research Center Site.</title>
        <authorList>
            <person name="Ray J."/>
            <person name="Waters R.J."/>
            <person name="Skerker J.M."/>
            <person name="Kuehl J.V."/>
            <person name="Price M.N."/>
            <person name="Huang J."/>
            <person name="Chakraborty R."/>
            <person name="Arkin A.P."/>
            <person name="Deutschbauer A."/>
        </authorList>
    </citation>
    <scope>NUCLEOTIDE SEQUENCE [LARGE SCALE GENOMIC DNA]</scope>
    <source>
        <strain evidence="11">4G11</strain>
    </source>
</reference>
<dbReference type="CDD" id="cd02439">
    <property type="entry name" value="DMB-PRT_CobT"/>
    <property type="match status" value="1"/>
</dbReference>
<dbReference type="InterPro" id="IPR003200">
    <property type="entry name" value="Nict_dMeBzImd_PRibTrfase"/>
</dbReference>
<dbReference type="GO" id="GO:0008939">
    <property type="term" value="F:nicotinate-nucleotide-dimethylbenzimidazole phosphoribosyltransferase activity"/>
    <property type="evidence" value="ECO:0007669"/>
    <property type="project" value="UniProtKB-UniRule"/>
</dbReference>
<organism evidence="11 12">
    <name type="scientific">Cupriavidus basilensis</name>
    <dbReference type="NCBI Taxonomy" id="68895"/>
    <lineage>
        <taxon>Bacteria</taxon>
        <taxon>Pseudomonadati</taxon>
        <taxon>Pseudomonadota</taxon>
        <taxon>Betaproteobacteria</taxon>
        <taxon>Burkholderiales</taxon>
        <taxon>Burkholderiaceae</taxon>
        <taxon>Cupriavidus</taxon>
    </lineage>
</organism>
<evidence type="ECO:0000256" key="8">
    <source>
        <dbReference type="ARBA" id="ARBA00030686"/>
    </source>
</evidence>
<dbReference type="OrthoDB" id="9781491at2"/>
<evidence type="ECO:0000313" key="12">
    <source>
        <dbReference type="Proteomes" id="UP000031843"/>
    </source>
</evidence>
<comment type="similarity">
    <text evidence="2 10">Belongs to the CobT family.</text>
</comment>
<dbReference type="NCBIfam" id="TIGR03160">
    <property type="entry name" value="cobT_DBIPRT"/>
    <property type="match status" value="1"/>
</dbReference>
<dbReference type="NCBIfam" id="NF000996">
    <property type="entry name" value="PRK00105.1"/>
    <property type="match status" value="1"/>
</dbReference>
<evidence type="ECO:0000256" key="5">
    <source>
        <dbReference type="ARBA" id="ARBA00022573"/>
    </source>
</evidence>
<keyword evidence="7 10" id="KW-0808">Transferase</keyword>
<comment type="pathway">
    <text evidence="1 10">Nucleoside biosynthesis; alpha-ribazole biosynthesis; alpha-ribazole from 5,6-dimethylbenzimidazole: step 1/2.</text>
</comment>
<dbReference type="UniPathway" id="UPA00061">
    <property type="reaction ID" value="UER00516"/>
</dbReference>
<evidence type="ECO:0000256" key="4">
    <source>
        <dbReference type="ARBA" id="ARBA00015486"/>
    </source>
</evidence>
<evidence type="ECO:0000256" key="6">
    <source>
        <dbReference type="ARBA" id="ARBA00022676"/>
    </source>
</evidence>
<keyword evidence="12" id="KW-1185">Reference proteome</keyword>
<feature type="active site" description="Proton acceptor" evidence="10">
    <location>
        <position position="312"/>
    </location>
</feature>
<dbReference type="Pfam" id="PF02277">
    <property type="entry name" value="DBI_PRT"/>
    <property type="match status" value="1"/>
</dbReference>
<dbReference type="PANTHER" id="PTHR43463:SF1">
    <property type="entry name" value="NICOTINATE-NUCLEOTIDE--DIMETHYLBENZIMIDAZOLE PHOSPHORIBOSYLTRANSFERASE"/>
    <property type="match status" value="1"/>
</dbReference>
<dbReference type="Proteomes" id="UP000031843">
    <property type="component" value="Chromosome main"/>
</dbReference>
<accession>A0A0C4Y5K5</accession>
<keyword evidence="6 10" id="KW-0328">Glycosyltransferase</keyword>
<proteinExistence type="inferred from homology"/>